<comment type="caution">
    <text evidence="3">The sequence shown here is derived from an EMBL/GenBank/DDBJ whole genome shotgun (WGS) entry which is preliminary data.</text>
</comment>
<feature type="compositionally biased region" description="Low complexity" evidence="1">
    <location>
        <begin position="457"/>
        <end position="470"/>
    </location>
</feature>
<feature type="compositionally biased region" description="Low complexity" evidence="1">
    <location>
        <begin position="243"/>
        <end position="254"/>
    </location>
</feature>
<feature type="region of interest" description="Disordered" evidence="1">
    <location>
        <begin position="1035"/>
        <end position="1059"/>
    </location>
</feature>
<feature type="region of interest" description="Disordered" evidence="1">
    <location>
        <begin position="1076"/>
        <end position="1266"/>
    </location>
</feature>
<sequence length="1585" mass="173376">MQHNVLTNYSLFLYAGNSHLSCSCLQATSISSIFTSSAITMGDRNNPIKFGPEWLRNMPRERSAARSTSNSQNTTSGQGTAISTGSSGATGGATATTAGSTTATTNSPGTSKVLLAKLRYGREEMLALYDRNAEAPPELKVIDTLYQPRGKQPVALNNTFEDEVRDNLRGAPPIGSMSSSDRFGLGRGAGRGVISDGRGRPRGSYIRSPLTGRGAHYVPKVGGPRMPYSGGAEDDAGSIRPWSNNTLNNSSRSSGEQTDWATKMFRNKRQGTNTNWRQPQTRDDGDEWRSSESGRSRQLEKWERDWGDRPSGEKSQSWNTNRRTWVGGDTQNEENLPEWAGENAECGGTFDSSGAFHGYSNDDTNLPKHQDSSYPLTRSHTHGSFPRPKALEEGSDEWWASEKAKKLSPKRFDANDIKFKKQSSLVMGDGGISSISTNKSNTNKDETALEAHETRETTAAPSEPPEANAAVQGDEKYSNQNLFKSKFAESKTFDALMRSDINVEEASDERGNFQSVIIAANNSLRQKHQHMVMAADGQKHVRNALKGNNKSEIDHGAHKSPEDMLVDNIFGMTIDDDELLSTSLSKSGLSSEITAGTAGLSQNQHQNIQMSLSNSALPNLSGRTMDMHLNKQNMQSSGMQSGHPMSNMQPSVMQKVSGMQMPSGGHMQNPGMQSSGMQTSGLSNPVMASVGIQNPGLPPGGMQNSGLQSSGMQAPRVQTPGMPSVMQPVGITNSALNASLGLPIVPSGNMGLPLQGVPQQVMPNVCMANNMASSGMGVMGSPSMQGPGNMAGYQSNSGLSGPNVGNSSLFLGQNSNNPSMSSTNEQSRSNHGGQSNMFPLHGLQHSGSQASFGNSMYSNNQNLAEQWYYEDPERNIQGPFSSKDMYNWYRAGFFSPSLMVRRACETMMRPLGSYGPVVPFVQMDMMPGFPMSGGYESRPQGNHDNMLNSQSSLGLDVDSLWGQPSTSSDLMWMQQSLPRSEARVNNLPMYFWDQQPSAISSNSLLPEEIAKEMKTEDQILAQLRASQKIKQSGLQYMGDQPAPPPSVKTEDCFPPMQNATPNLEELHKLIQKDTLTGSTNSSELENETQVKAEKLSKLDQSDSSVVKQSQNTSPVETKTTKQAKETDKSSKNKENNNTKNKTKKLKEEKKEDVENKTKEEEAIKTEKLSQEPSPTKNKKEDKTNKKELEREKKEWIKEGYTIVKGSEKSSNKDSKKKAEETRVAEEAERKKKEEEKLVQEEEKKKKLAESVRKHQEQQQQQQRQVSESLIKKAPWSAVATQAMQAVGRDGLTLAEIQRLEREKKLEQMKEQQQMMQIIAQQQAAALAREQEVQAGLGWAKKKANNMNTPGQSLAEIQAEARKQAAAAAAAAAAQALEETQAAAAAAAAAAVPSVNNHVPWGNALNGGGFWDTQSDQPQKQTKSETPKVDQNKIKKKPTLVIPPKKETSPAVEFENWCTGVLSSWSSKIDVPTFVGFLKDIESPYEVKDYVKCYLGETKDSTDFSRQFLEKRSKLLRVGMVTPSDDLCSPAIAVNPRTISGSDYQEVKGKGKKTKKNKMLKVDARILGFSVTAAEDRINVGDIDTV</sequence>
<dbReference type="EMBL" id="CADEBC010000602">
    <property type="protein sequence ID" value="CAB3259050.1"/>
    <property type="molecule type" value="Genomic_DNA"/>
</dbReference>
<feature type="compositionally biased region" description="Basic and acidic residues" evidence="1">
    <location>
        <begin position="1205"/>
        <end position="1256"/>
    </location>
</feature>
<feature type="compositionally biased region" description="Basic and acidic residues" evidence="1">
    <location>
        <begin position="1421"/>
        <end position="1432"/>
    </location>
</feature>
<feature type="region of interest" description="Disordered" evidence="1">
    <location>
        <begin position="780"/>
        <end position="844"/>
    </location>
</feature>
<dbReference type="PANTHER" id="PTHR14445:SF36">
    <property type="entry name" value="FI03272P-RELATED"/>
    <property type="match status" value="1"/>
</dbReference>
<feature type="compositionally biased region" description="Basic and acidic residues" evidence="1">
    <location>
        <begin position="1118"/>
        <end position="1136"/>
    </location>
</feature>
<feature type="region of interest" description="Disordered" evidence="1">
    <location>
        <begin position="191"/>
        <end position="390"/>
    </location>
</feature>
<dbReference type="SMART" id="SM00444">
    <property type="entry name" value="GYF"/>
    <property type="match status" value="1"/>
</dbReference>
<keyword evidence="4" id="KW-1185">Reference proteome</keyword>
<evidence type="ECO:0000256" key="1">
    <source>
        <dbReference type="SAM" id="MobiDB-lite"/>
    </source>
</evidence>
<reference evidence="3 4" key="1">
    <citation type="submission" date="2020-04" db="EMBL/GenBank/DDBJ databases">
        <authorList>
            <person name="Wallbank WR R."/>
            <person name="Pardo Diaz C."/>
            <person name="Kozak K."/>
            <person name="Martin S."/>
            <person name="Jiggins C."/>
            <person name="Moest M."/>
            <person name="Warren A I."/>
            <person name="Byers J.R.P. K."/>
            <person name="Montejo-Kovacevich G."/>
            <person name="Yen C E."/>
        </authorList>
    </citation>
    <scope>NUCLEOTIDE SEQUENCE [LARGE SCALE GENOMIC DNA]</scope>
</reference>
<dbReference type="Pfam" id="PF02213">
    <property type="entry name" value="GYF"/>
    <property type="match status" value="1"/>
</dbReference>
<feature type="compositionally biased region" description="Polar residues" evidence="1">
    <location>
        <begin position="270"/>
        <end position="279"/>
    </location>
</feature>
<dbReference type="GO" id="GO:0005829">
    <property type="term" value="C:cytosol"/>
    <property type="evidence" value="ECO:0007669"/>
    <property type="project" value="TreeGrafter"/>
</dbReference>
<dbReference type="InterPro" id="IPR051640">
    <property type="entry name" value="GRB10-interact_GYF"/>
</dbReference>
<feature type="compositionally biased region" description="Polar residues" evidence="1">
    <location>
        <begin position="1076"/>
        <end position="1087"/>
    </location>
</feature>
<dbReference type="PROSITE" id="PS50829">
    <property type="entry name" value="GYF"/>
    <property type="match status" value="1"/>
</dbReference>
<feature type="compositionally biased region" description="Low complexity" evidence="1">
    <location>
        <begin position="1101"/>
        <end position="1110"/>
    </location>
</feature>
<feature type="compositionally biased region" description="Polar residues" evidence="1">
    <location>
        <begin position="792"/>
        <end position="837"/>
    </location>
</feature>
<feature type="compositionally biased region" description="Basic and acidic residues" evidence="1">
    <location>
        <begin position="280"/>
        <end position="312"/>
    </location>
</feature>
<feature type="region of interest" description="Disordered" evidence="1">
    <location>
        <begin position="1405"/>
        <end position="1441"/>
    </location>
</feature>
<evidence type="ECO:0000313" key="3">
    <source>
        <dbReference type="EMBL" id="CAB3259050.1"/>
    </source>
</evidence>
<feature type="compositionally biased region" description="Polar residues" evidence="1">
    <location>
        <begin position="1411"/>
        <end position="1420"/>
    </location>
</feature>
<dbReference type="InterPro" id="IPR003169">
    <property type="entry name" value="GYF"/>
</dbReference>
<dbReference type="Proteomes" id="UP000494106">
    <property type="component" value="Unassembled WGS sequence"/>
</dbReference>
<organism evidence="3 4">
    <name type="scientific">Arctia plantaginis</name>
    <name type="common">Wood tiger moth</name>
    <name type="synonym">Phalaena plantaginis</name>
    <dbReference type="NCBI Taxonomy" id="874455"/>
    <lineage>
        <taxon>Eukaryota</taxon>
        <taxon>Metazoa</taxon>
        <taxon>Ecdysozoa</taxon>
        <taxon>Arthropoda</taxon>
        <taxon>Hexapoda</taxon>
        <taxon>Insecta</taxon>
        <taxon>Pterygota</taxon>
        <taxon>Neoptera</taxon>
        <taxon>Endopterygota</taxon>
        <taxon>Lepidoptera</taxon>
        <taxon>Glossata</taxon>
        <taxon>Ditrysia</taxon>
        <taxon>Noctuoidea</taxon>
        <taxon>Erebidae</taxon>
        <taxon>Arctiinae</taxon>
        <taxon>Arctia</taxon>
    </lineage>
</organism>
<feature type="compositionally biased region" description="Basic and acidic residues" evidence="1">
    <location>
        <begin position="1088"/>
        <end position="1100"/>
    </location>
</feature>
<name>A0A8S1B8U4_ARCPL</name>
<dbReference type="InterPro" id="IPR035445">
    <property type="entry name" value="GYF-like_dom_sf"/>
</dbReference>
<dbReference type="Gene3D" id="3.30.1490.40">
    <property type="match status" value="1"/>
</dbReference>
<accession>A0A8S1B8U4</accession>
<evidence type="ECO:0000313" key="4">
    <source>
        <dbReference type="Proteomes" id="UP000494106"/>
    </source>
</evidence>
<feature type="compositionally biased region" description="Low complexity" evidence="1">
    <location>
        <begin position="65"/>
        <end position="109"/>
    </location>
</feature>
<dbReference type="OrthoDB" id="48509at2759"/>
<proteinExistence type="predicted"/>
<dbReference type="PANTHER" id="PTHR14445">
    <property type="entry name" value="GRB10 INTERACTING GYF PROTEIN"/>
    <property type="match status" value="1"/>
</dbReference>
<feature type="domain" description="GYF" evidence="2">
    <location>
        <begin position="864"/>
        <end position="912"/>
    </location>
</feature>
<gene>
    <name evidence="3" type="ORF">APLA_LOCUS16833</name>
</gene>
<feature type="region of interest" description="Disordered" evidence="1">
    <location>
        <begin position="61"/>
        <end position="109"/>
    </location>
</feature>
<feature type="compositionally biased region" description="Basic and acidic residues" evidence="1">
    <location>
        <begin position="442"/>
        <end position="456"/>
    </location>
</feature>
<dbReference type="SUPFAM" id="SSF55277">
    <property type="entry name" value="GYF domain"/>
    <property type="match status" value="1"/>
</dbReference>
<feature type="compositionally biased region" description="Low complexity" evidence="1">
    <location>
        <begin position="432"/>
        <end position="441"/>
    </location>
</feature>
<feature type="region of interest" description="Disordered" evidence="1">
    <location>
        <begin position="428"/>
        <end position="476"/>
    </location>
</feature>
<feature type="compositionally biased region" description="Basic and acidic residues" evidence="1">
    <location>
        <begin position="1145"/>
        <end position="1169"/>
    </location>
</feature>
<feature type="compositionally biased region" description="Basic and acidic residues" evidence="1">
    <location>
        <begin position="1177"/>
        <end position="1197"/>
    </location>
</feature>
<feature type="compositionally biased region" description="Polar residues" evidence="1">
    <location>
        <begin position="313"/>
        <end position="330"/>
    </location>
</feature>
<protein>
    <recommendedName>
        <fullName evidence="2">GYF domain-containing protein</fullName>
    </recommendedName>
</protein>
<evidence type="ECO:0000259" key="2">
    <source>
        <dbReference type="PROSITE" id="PS50829"/>
    </source>
</evidence>